<sequence>MMYVRYLCQSLVIDGPSVGLPLPTSELVGAKAVRDEIWQFIMQEEVSMIGVWGVGGLGKTTIIMHIHNDLLKESRFDKVIWVTVSKDFNVTKLKDDIASQLDSKENLVREKEEVRRAAILSEMMKKTGKHVLILDDVWDILSLEEVGIPKPSSSNGCKLVLTTRSRQVYKLMGCRDIPVTLLLEEVLLLFLNKVGPNITQRKAIMPTLRLVVNECACFPLTIVVVAGTLKGEDDPHI</sequence>
<dbReference type="Proteomes" id="UP000436088">
    <property type="component" value="Unassembled WGS sequence"/>
</dbReference>
<dbReference type="GO" id="GO:0006952">
    <property type="term" value="P:defense response"/>
    <property type="evidence" value="ECO:0007669"/>
    <property type="project" value="UniProtKB-KW"/>
</dbReference>
<feature type="domain" description="AAA+ ATPase" evidence="2">
    <location>
        <begin position="45"/>
        <end position="183"/>
    </location>
</feature>
<accession>A0A6A3BXA8</accession>
<dbReference type="Gene3D" id="3.40.50.300">
    <property type="entry name" value="P-loop containing nucleotide triphosphate hydrolases"/>
    <property type="match status" value="1"/>
</dbReference>
<dbReference type="PANTHER" id="PTHR33463:SF212">
    <property type="entry name" value="AND NB-ARC DOMAINS-CONTAINING DISEASE RESISTANCE PROTEIN, PUTATIVE-RELATED"/>
    <property type="match status" value="1"/>
</dbReference>
<dbReference type="SUPFAM" id="SSF52540">
    <property type="entry name" value="P-loop containing nucleoside triphosphate hydrolases"/>
    <property type="match status" value="1"/>
</dbReference>
<evidence type="ECO:0000256" key="1">
    <source>
        <dbReference type="ARBA" id="ARBA00022821"/>
    </source>
</evidence>
<dbReference type="GO" id="GO:0043531">
    <property type="term" value="F:ADP binding"/>
    <property type="evidence" value="ECO:0007669"/>
    <property type="project" value="InterPro"/>
</dbReference>
<protein>
    <recommendedName>
        <fullName evidence="2">AAA+ ATPase domain-containing protein</fullName>
    </recommendedName>
</protein>
<dbReference type="PANTHER" id="PTHR33463">
    <property type="entry name" value="NB-ARC DOMAIN-CONTAINING PROTEIN-RELATED"/>
    <property type="match status" value="1"/>
</dbReference>
<dbReference type="Pfam" id="PF00931">
    <property type="entry name" value="NB-ARC"/>
    <property type="match status" value="1"/>
</dbReference>
<dbReference type="EMBL" id="VEPZ02000633">
    <property type="protein sequence ID" value="KAE8721336.1"/>
    <property type="molecule type" value="Genomic_DNA"/>
</dbReference>
<dbReference type="SMART" id="SM00382">
    <property type="entry name" value="AAA"/>
    <property type="match status" value="1"/>
</dbReference>
<gene>
    <name evidence="3" type="ORF">F3Y22_tig00016212pilonHSYRG00048</name>
</gene>
<dbReference type="PRINTS" id="PR00364">
    <property type="entry name" value="DISEASERSIST"/>
</dbReference>
<dbReference type="FunFam" id="3.40.50.300:FF:001091">
    <property type="entry name" value="Probable disease resistance protein At1g61300"/>
    <property type="match status" value="1"/>
</dbReference>
<dbReference type="AlphaFoldDB" id="A0A6A3BXA8"/>
<dbReference type="InterPro" id="IPR027417">
    <property type="entry name" value="P-loop_NTPase"/>
</dbReference>
<dbReference type="InterPro" id="IPR002182">
    <property type="entry name" value="NB-ARC"/>
</dbReference>
<evidence type="ECO:0000313" key="3">
    <source>
        <dbReference type="EMBL" id="KAE8721336.1"/>
    </source>
</evidence>
<dbReference type="InterPro" id="IPR050905">
    <property type="entry name" value="Plant_NBS-LRR"/>
</dbReference>
<keyword evidence="4" id="KW-1185">Reference proteome</keyword>
<comment type="caution">
    <text evidence="3">The sequence shown here is derived from an EMBL/GenBank/DDBJ whole genome shotgun (WGS) entry which is preliminary data.</text>
</comment>
<dbReference type="InterPro" id="IPR003593">
    <property type="entry name" value="AAA+_ATPase"/>
</dbReference>
<evidence type="ECO:0000259" key="2">
    <source>
        <dbReference type="SMART" id="SM00382"/>
    </source>
</evidence>
<organism evidence="3 4">
    <name type="scientific">Hibiscus syriacus</name>
    <name type="common">Rose of Sharon</name>
    <dbReference type="NCBI Taxonomy" id="106335"/>
    <lineage>
        <taxon>Eukaryota</taxon>
        <taxon>Viridiplantae</taxon>
        <taxon>Streptophyta</taxon>
        <taxon>Embryophyta</taxon>
        <taxon>Tracheophyta</taxon>
        <taxon>Spermatophyta</taxon>
        <taxon>Magnoliopsida</taxon>
        <taxon>eudicotyledons</taxon>
        <taxon>Gunneridae</taxon>
        <taxon>Pentapetalae</taxon>
        <taxon>rosids</taxon>
        <taxon>malvids</taxon>
        <taxon>Malvales</taxon>
        <taxon>Malvaceae</taxon>
        <taxon>Malvoideae</taxon>
        <taxon>Hibiscus</taxon>
    </lineage>
</organism>
<proteinExistence type="predicted"/>
<reference evidence="3" key="1">
    <citation type="submission" date="2019-09" db="EMBL/GenBank/DDBJ databases">
        <title>Draft genome information of white flower Hibiscus syriacus.</title>
        <authorList>
            <person name="Kim Y.-M."/>
        </authorList>
    </citation>
    <scope>NUCLEOTIDE SEQUENCE [LARGE SCALE GENOMIC DNA]</scope>
    <source>
        <strain evidence="3">YM2019G1</strain>
    </source>
</reference>
<keyword evidence="1" id="KW-0611">Plant defense</keyword>
<name>A0A6A3BXA8_HIBSY</name>
<evidence type="ECO:0000313" key="4">
    <source>
        <dbReference type="Proteomes" id="UP000436088"/>
    </source>
</evidence>